<accession>A0AAW0GH16</accession>
<gene>
    <name evidence="1" type="ORF">QCA50_005642</name>
</gene>
<comment type="caution">
    <text evidence="1">The sequence shown here is derived from an EMBL/GenBank/DDBJ whole genome shotgun (WGS) entry which is preliminary data.</text>
</comment>
<organism evidence="1 2">
    <name type="scientific">Cerrena zonata</name>
    <dbReference type="NCBI Taxonomy" id="2478898"/>
    <lineage>
        <taxon>Eukaryota</taxon>
        <taxon>Fungi</taxon>
        <taxon>Dikarya</taxon>
        <taxon>Basidiomycota</taxon>
        <taxon>Agaricomycotina</taxon>
        <taxon>Agaricomycetes</taxon>
        <taxon>Polyporales</taxon>
        <taxon>Cerrenaceae</taxon>
        <taxon>Cerrena</taxon>
    </lineage>
</organism>
<evidence type="ECO:0000313" key="1">
    <source>
        <dbReference type="EMBL" id="KAK7690544.1"/>
    </source>
</evidence>
<name>A0AAW0GH16_9APHY</name>
<keyword evidence="2" id="KW-1185">Reference proteome</keyword>
<protein>
    <submittedName>
        <fullName evidence="1">Uncharacterized protein</fullName>
    </submittedName>
</protein>
<dbReference type="AlphaFoldDB" id="A0AAW0GH16"/>
<dbReference type="SUPFAM" id="SSF53756">
    <property type="entry name" value="UDP-Glycosyltransferase/glycogen phosphorylase"/>
    <property type="match status" value="1"/>
</dbReference>
<sequence length="171" mass="19476">MELEEEEVPSLFPDDSWIAVVCGVPKDWGKEDGEELPDNFFVAPKDVYMPDLTAVADVLLGKLGYGTVSECVDSCTPFVFVPRPLFIEEFGLRMLLEREGVGIEMSRTAYESGEWAQAIHLAWMKGKEAKARKREEGETGRRQAEGKEMAEMLVDWVKEWNWERDHACATR</sequence>
<dbReference type="PANTHER" id="PTHR38134">
    <property type="entry name" value="SLR1395 PROTEIN"/>
    <property type="match status" value="1"/>
</dbReference>
<dbReference type="InterPro" id="IPR053205">
    <property type="entry name" value="GHMP_kinase_L-arabinokinase"/>
</dbReference>
<proteinExistence type="predicted"/>
<reference evidence="1 2" key="1">
    <citation type="submission" date="2022-09" db="EMBL/GenBank/DDBJ databases">
        <authorList>
            <person name="Palmer J.M."/>
        </authorList>
    </citation>
    <scope>NUCLEOTIDE SEQUENCE [LARGE SCALE GENOMIC DNA]</scope>
    <source>
        <strain evidence="1 2">DSM 7382</strain>
    </source>
</reference>
<dbReference type="EMBL" id="JASBNA010000006">
    <property type="protein sequence ID" value="KAK7690544.1"/>
    <property type="molecule type" value="Genomic_DNA"/>
</dbReference>
<dbReference type="Proteomes" id="UP001385951">
    <property type="component" value="Unassembled WGS sequence"/>
</dbReference>
<dbReference type="PANTHER" id="PTHR38134:SF2">
    <property type="entry name" value="GALACTOKINASE"/>
    <property type="match status" value="1"/>
</dbReference>
<evidence type="ECO:0000313" key="2">
    <source>
        <dbReference type="Proteomes" id="UP001385951"/>
    </source>
</evidence>
<dbReference type="Gene3D" id="3.40.50.2000">
    <property type="entry name" value="Glycogen Phosphorylase B"/>
    <property type="match status" value="1"/>
</dbReference>